<dbReference type="SUPFAM" id="SSF48371">
    <property type="entry name" value="ARM repeat"/>
    <property type="match status" value="1"/>
</dbReference>
<sequence length="1042" mass="111743">MRIVRSVRLWLKDGTSDKLYEVDLVENDALASDHRFLVNVRYGRRGALLREGSKTPAPITREAADRLFDSIVVSKLNGGYRRVDQPAAGLDAEPRGAPGDAAALGGRGHVLMARLEACLRSPWPAKELDRLVWRIGELRLAAAGPALIALAGRQGPARASYSLVWALARAAGGGAAPTLEAIAAGATETIVRDLARFALVSPLAGDARRPDGGGDLPEPVARAAQARNPDALLGALTDLAGREPVRVGNTLVVLGRMAQGDPALHAALAATLLRLPARPPYLIGLRRLFKHAEMADDAVLFAVTAHRFETAQPMYSARRSGSGRPYVPELRMAVPIAEVHGAPDARVGLSEATLFYFKRRIWRALRKRAEVADPAFAELAAAFLLSLRPQDMARPTTRTSWRREENGRWSREDRVSGPLARNWTASQLLCRNDPAIRLRYGSLTAQEAPARGEAPGTRPEAFPSLWDARPDLALDLAADSACEPVSRFGVRLLKAAPDFLRAAPPAALARLLRATDIAAQGIGFAEARDRLAAGDADPALLAALLAAEAPEARRLAATRIDGFSTLPWSDPDLALGALLCPHEDLAEPVLRWARERRVAGAAGQALAGRLVAWLLERPSAPDEGTEALLRLVRARMAALWSTDRMPLMPEAIEQLMAHPAPAVVAAGVDGLALSGADAGAIPNATWERLLGSPSVDVQSAALGLFGRLDDAALAGHAPLIVAFATAPSPGLRRAARPLVARLAARDPALAERLSRALIDSLFRSGPDETYPVDTVALLREAMPDRIAALDAGMLWRLLQARAAGARLLGSTELPNRPFGIFSVRQIARLGGHPHAAARHWALAAYGADPARFQAEAADAVLLVESDWPEVQDFARDHFDRWPDEAWTPATLAVVTDSVKPEVLAFARRLLRSRLAPADAAAQLTRLLEHPSQAMHLIATELLTADAAASEEAFEKLLPLARIVMLQVHKGRVAKDRMTAFLRGEALRDAGRAARIAPLFTDFSLSGVGRDRAAAILALRDIAEAHPQVATPLVRRPVPERAA</sequence>
<organism evidence="1 2">
    <name type="scientific">Methylobacterium nodulans (strain LMG 21967 / CNCM I-2342 / ORS 2060)</name>
    <dbReference type="NCBI Taxonomy" id="460265"/>
    <lineage>
        <taxon>Bacteria</taxon>
        <taxon>Pseudomonadati</taxon>
        <taxon>Pseudomonadota</taxon>
        <taxon>Alphaproteobacteria</taxon>
        <taxon>Hyphomicrobiales</taxon>
        <taxon>Methylobacteriaceae</taxon>
        <taxon>Methylobacterium</taxon>
    </lineage>
</organism>
<evidence type="ECO:0000313" key="2">
    <source>
        <dbReference type="Proteomes" id="UP000008207"/>
    </source>
</evidence>
<dbReference type="KEGG" id="mno:Mnod_3131"/>
<gene>
    <name evidence="1" type="ordered locus">Mnod_3131</name>
</gene>
<dbReference type="InterPro" id="IPR016024">
    <property type="entry name" value="ARM-type_fold"/>
</dbReference>
<dbReference type="STRING" id="460265.Mnod_3131"/>
<dbReference type="EMBL" id="CP001349">
    <property type="protein sequence ID" value="ACL58062.1"/>
    <property type="molecule type" value="Genomic_DNA"/>
</dbReference>
<name>B8IJL4_METNO</name>
<evidence type="ECO:0008006" key="3">
    <source>
        <dbReference type="Google" id="ProtNLM"/>
    </source>
</evidence>
<dbReference type="Proteomes" id="UP000008207">
    <property type="component" value="Chromosome"/>
</dbReference>
<reference evidence="1 2" key="1">
    <citation type="submission" date="2009-01" db="EMBL/GenBank/DDBJ databases">
        <title>Complete sequence of chromosome of Methylobacterium nodulans ORS 2060.</title>
        <authorList>
            <consortium name="US DOE Joint Genome Institute"/>
            <person name="Lucas S."/>
            <person name="Copeland A."/>
            <person name="Lapidus A."/>
            <person name="Glavina del Rio T."/>
            <person name="Dalin E."/>
            <person name="Tice H."/>
            <person name="Bruce D."/>
            <person name="Goodwin L."/>
            <person name="Pitluck S."/>
            <person name="Sims D."/>
            <person name="Brettin T."/>
            <person name="Detter J.C."/>
            <person name="Han C."/>
            <person name="Larimer F."/>
            <person name="Land M."/>
            <person name="Hauser L."/>
            <person name="Kyrpides N."/>
            <person name="Ivanova N."/>
            <person name="Marx C.J."/>
            <person name="Richardson P."/>
        </authorList>
    </citation>
    <scope>NUCLEOTIDE SEQUENCE [LARGE SCALE GENOMIC DNA]</scope>
    <source>
        <strain evidence="2">LMG 21967 / CNCM I-2342 / ORS 2060</strain>
    </source>
</reference>
<dbReference type="Gene3D" id="2.20.140.10">
    <property type="entry name" value="WGR domain"/>
    <property type="match status" value="1"/>
</dbReference>
<accession>B8IJL4</accession>
<evidence type="ECO:0000313" key="1">
    <source>
        <dbReference type="EMBL" id="ACL58062.1"/>
    </source>
</evidence>
<dbReference type="CDD" id="cd07998">
    <property type="entry name" value="WGR_DNA_ligase"/>
    <property type="match status" value="1"/>
</dbReference>
<dbReference type="eggNOG" id="COG1413">
    <property type="taxonomic scope" value="Bacteria"/>
</dbReference>
<protein>
    <recommendedName>
        <fullName evidence="3">WGR domain-containing protein</fullName>
    </recommendedName>
</protein>
<keyword evidence="2" id="KW-1185">Reference proteome</keyword>
<dbReference type="AlphaFoldDB" id="B8IJL4"/>
<dbReference type="OrthoDB" id="435394at2"/>
<proteinExistence type="predicted"/>
<dbReference type="HOGENOM" id="CLU_010523_0_0_5"/>
<dbReference type="RefSeq" id="WP_015929732.1">
    <property type="nucleotide sequence ID" value="NC_011894.1"/>
</dbReference>